<dbReference type="InterPro" id="IPR004871">
    <property type="entry name" value="RSE1/DDB1/CPSF1_C"/>
</dbReference>
<feature type="domain" description="RSE1/DDB1/CPSF1 C-terminal" evidence="1">
    <location>
        <begin position="353"/>
        <end position="426"/>
    </location>
</feature>
<sequence>FNNATIVLSVGDAVEQVNDTGFKADEATLLAGVLDGGSYLQVCPGGFRQIFEDGHTKVWDPPSRRSIVCAAMNSRQVVVALSNGEVVYFELDEQYAWAERESLNRKEEVTCSPHKPCAHRFWCLAPTALLEEISMITLDAIPSDLSLDRMRMGQSVSANSSSTTGTTTHATETLLLTVGTENGTVLRVEVDERTGKLGMARSPRLLGPRPIRLFKVVVEGQRCVLALSLKPWLCYCAGNTMMLTPLVCESMDFAACFNTPQCTDGLVMLRSADLQILRVDSLSQPFAAASMPLSYTPRQLAAYPGTSCLILLETQHHAFSELEKQAFYQQHDVAYVNEYDCGAPVPADREKWASCIRVVDAATLRTLERFELADNEAAFSVCVCPFHDKGEEPFVVIGTAKNLRLHPRSCSEGFISVFRFVEGRLLELVLLFVEGRLLELVLLFVEGRLLELVFRFVEGRLLELVLLFVEGRLLELVLLFVEGRLLELVFRFVEGRLLELVL</sequence>
<evidence type="ECO:0000259" key="2">
    <source>
        <dbReference type="Pfam" id="PF23726"/>
    </source>
</evidence>
<name>A0A196SJQ1_BLAHN</name>
<proteinExistence type="predicted"/>
<organism evidence="3 4">
    <name type="scientific">Blastocystis sp. subtype 1 (strain ATCC 50177 / NandII)</name>
    <dbReference type="NCBI Taxonomy" id="478820"/>
    <lineage>
        <taxon>Eukaryota</taxon>
        <taxon>Sar</taxon>
        <taxon>Stramenopiles</taxon>
        <taxon>Bigyra</taxon>
        <taxon>Opalozoa</taxon>
        <taxon>Opalinata</taxon>
        <taxon>Blastocystidae</taxon>
        <taxon>Blastocystis</taxon>
    </lineage>
</organism>
<dbReference type="GO" id="GO:0003676">
    <property type="term" value="F:nucleic acid binding"/>
    <property type="evidence" value="ECO:0007669"/>
    <property type="project" value="InterPro"/>
</dbReference>
<feature type="non-terminal residue" evidence="3">
    <location>
        <position position="502"/>
    </location>
</feature>
<dbReference type="InterPro" id="IPR050358">
    <property type="entry name" value="RSE1/DDB1/CFT1"/>
</dbReference>
<reference evidence="3 4" key="1">
    <citation type="submission" date="2016-05" db="EMBL/GenBank/DDBJ databases">
        <title>Nuclear genome of Blastocystis sp. subtype 1 NandII.</title>
        <authorList>
            <person name="Gentekaki E."/>
            <person name="Curtis B."/>
            <person name="Stairs C."/>
            <person name="Eme L."/>
            <person name="Herman E."/>
            <person name="Klimes V."/>
            <person name="Arias M.C."/>
            <person name="Elias M."/>
            <person name="Hilliou F."/>
            <person name="Klute M."/>
            <person name="Malik S.-B."/>
            <person name="Pightling A."/>
            <person name="Rachubinski R."/>
            <person name="Salas D."/>
            <person name="Schlacht A."/>
            <person name="Suga H."/>
            <person name="Archibald J."/>
            <person name="Ball S.G."/>
            <person name="Clark G."/>
            <person name="Dacks J."/>
            <person name="Van Der Giezen M."/>
            <person name="Tsaousis A."/>
            <person name="Roger A."/>
        </authorList>
    </citation>
    <scope>NUCLEOTIDE SEQUENCE [LARGE SCALE GENOMIC DNA]</scope>
    <source>
        <strain evidence="4">ATCC 50177 / NandII</strain>
    </source>
</reference>
<feature type="domain" description="RSE1/DDB1/CPSF1 second beta-propeller" evidence="2">
    <location>
        <begin position="1"/>
        <end position="278"/>
    </location>
</feature>
<evidence type="ECO:0000313" key="3">
    <source>
        <dbReference type="EMBL" id="OAO16417.1"/>
    </source>
</evidence>
<dbReference type="InterPro" id="IPR058543">
    <property type="entry name" value="Beta-prop_RSE1/DDB1/CPSF1_2nd"/>
</dbReference>
<accession>A0A196SJQ1</accession>
<dbReference type="Pfam" id="PF03178">
    <property type="entry name" value="CPSF_A"/>
    <property type="match status" value="1"/>
</dbReference>
<gene>
    <name evidence="3" type="ORF">AV274_1846</name>
</gene>
<dbReference type="GO" id="GO:0005634">
    <property type="term" value="C:nucleus"/>
    <property type="evidence" value="ECO:0007669"/>
    <property type="project" value="InterPro"/>
</dbReference>
<dbReference type="STRING" id="478820.A0A196SJQ1"/>
<dbReference type="Proteomes" id="UP000078348">
    <property type="component" value="Unassembled WGS sequence"/>
</dbReference>
<dbReference type="Pfam" id="PF23726">
    <property type="entry name" value="Beta-prop_RSE1_2nd"/>
    <property type="match status" value="1"/>
</dbReference>
<keyword evidence="4" id="KW-1185">Reference proteome</keyword>
<dbReference type="AlphaFoldDB" id="A0A196SJQ1"/>
<evidence type="ECO:0000313" key="4">
    <source>
        <dbReference type="Proteomes" id="UP000078348"/>
    </source>
</evidence>
<comment type="caution">
    <text evidence="3">The sequence shown here is derived from an EMBL/GenBank/DDBJ whole genome shotgun (WGS) entry which is preliminary data.</text>
</comment>
<dbReference type="PANTHER" id="PTHR10644">
    <property type="entry name" value="DNA REPAIR/RNA PROCESSING CPSF FAMILY"/>
    <property type="match status" value="1"/>
</dbReference>
<dbReference type="InterPro" id="IPR015943">
    <property type="entry name" value="WD40/YVTN_repeat-like_dom_sf"/>
</dbReference>
<dbReference type="OrthoDB" id="436637at2759"/>
<feature type="non-terminal residue" evidence="3">
    <location>
        <position position="1"/>
    </location>
</feature>
<evidence type="ECO:0000259" key="1">
    <source>
        <dbReference type="Pfam" id="PF03178"/>
    </source>
</evidence>
<protein>
    <submittedName>
        <fullName evidence="3">Splicing factor 3B subunit 3</fullName>
    </submittedName>
</protein>
<dbReference type="Gene3D" id="2.130.10.10">
    <property type="entry name" value="YVTN repeat-like/Quinoprotein amine dehydrogenase"/>
    <property type="match status" value="1"/>
</dbReference>
<dbReference type="EMBL" id="LXWW01000081">
    <property type="protein sequence ID" value="OAO16417.1"/>
    <property type="molecule type" value="Genomic_DNA"/>
</dbReference>